<name>A0A0C2X1L3_SERVB</name>
<accession>A0A0C2X1L3</accession>
<evidence type="ECO:0000256" key="1">
    <source>
        <dbReference type="SAM" id="MobiDB-lite"/>
    </source>
</evidence>
<sequence>MSGPPTTPNNLNGAAHGPQQTNGQQPPANMVQQQQQQNAAAHTVQGGLEHHGKITEFPQAPEEAYVTKIRHHYG</sequence>
<reference evidence="3" key="2">
    <citation type="submission" date="2015-01" db="EMBL/GenBank/DDBJ databases">
        <title>Evolutionary Origins and Diversification of the Mycorrhizal Mutualists.</title>
        <authorList>
            <consortium name="DOE Joint Genome Institute"/>
            <consortium name="Mycorrhizal Genomics Consortium"/>
            <person name="Kohler A."/>
            <person name="Kuo A."/>
            <person name="Nagy L.G."/>
            <person name="Floudas D."/>
            <person name="Copeland A."/>
            <person name="Barry K.W."/>
            <person name="Cichocki N."/>
            <person name="Veneault-Fourrey C."/>
            <person name="LaButti K."/>
            <person name="Lindquist E.A."/>
            <person name="Lipzen A."/>
            <person name="Lundell T."/>
            <person name="Morin E."/>
            <person name="Murat C."/>
            <person name="Riley R."/>
            <person name="Ohm R."/>
            <person name="Sun H."/>
            <person name="Tunlid A."/>
            <person name="Henrissat B."/>
            <person name="Grigoriev I.V."/>
            <person name="Hibbett D.S."/>
            <person name="Martin F."/>
        </authorList>
    </citation>
    <scope>NUCLEOTIDE SEQUENCE [LARGE SCALE GENOMIC DNA]</scope>
    <source>
        <strain evidence="3">MAFF 305830</strain>
    </source>
</reference>
<feature type="region of interest" description="Disordered" evidence="1">
    <location>
        <begin position="1"/>
        <end position="61"/>
    </location>
</feature>
<dbReference type="HOGENOM" id="CLU_2689363_0_0_1"/>
<feature type="compositionally biased region" description="Polar residues" evidence="1">
    <location>
        <begin position="8"/>
        <end position="23"/>
    </location>
</feature>
<gene>
    <name evidence="2" type="ORF">M408DRAFT_20480</name>
</gene>
<reference evidence="2 3" key="1">
    <citation type="submission" date="2014-04" db="EMBL/GenBank/DDBJ databases">
        <authorList>
            <consortium name="DOE Joint Genome Institute"/>
            <person name="Kuo A."/>
            <person name="Zuccaro A."/>
            <person name="Kohler A."/>
            <person name="Nagy L.G."/>
            <person name="Floudas D."/>
            <person name="Copeland A."/>
            <person name="Barry K.W."/>
            <person name="Cichocki N."/>
            <person name="Veneault-Fourrey C."/>
            <person name="LaButti K."/>
            <person name="Lindquist E.A."/>
            <person name="Lipzen A."/>
            <person name="Lundell T."/>
            <person name="Morin E."/>
            <person name="Murat C."/>
            <person name="Sun H."/>
            <person name="Tunlid A."/>
            <person name="Henrissat B."/>
            <person name="Grigoriev I.V."/>
            <person name="Hibbett D.S."/>
            <person name="Martin F."/>
            <person name="Nordberg H.P."/>
            <person name="Cantor M.N."/>
            <person name="Hua S.X."/>
        </authorList>
    </citation>
    <scope>NUCLEOTIDE SEQUENCE [LARGE SCALE GENOMIC DNA]</scope>
    <source>
        <strain evidence="2 3">MAFF 305830</strain>
    </source>
</reference>
<dbReference type="Proteomes" id="UP000054097">
    <property type="component" value="Unassembled WGS sequence"/>
</dbReference>
<dbReference type="AlphaFoldDB" id="A0A0C2X1L3"/>
<evidence type="ECO:0000313" key="2">
    <source>
        <dbReference type="EMBL" id="KIM32143.1"/>
    </source>
</evidence>
<keyword evidence="3" id="KW-1185">Reference proteome</keyword>
<dbReference type="EMBL" id="KN824280">
    <property type="protein sequence ID" value="KIM32143.1"/>
    <property type="molecule type" value="Genomic_DNA"/>
</dbReference>
<proteinExistence type="predicted"/>
<organism evidence="2 3">
    <name type="scientific">Serendipita vermifera MAFF 305830</name>
    <dbReference type="NCBI Taxonomy" id="933852"/>
    <lineage>
        <taxon>Eukaryota</taxon>
        <taxon>Fungi</taxon>
        <taxon>Dikarya</taxon>
        <taxon>Basidiomycota</taxon>
        <taxon>Agaricomycotina</taxon>
        <taxon>Agaricomycetes</taxon>
        <taxon>Sebacinales</taxon>
        <taxon>Serendipitaceae</taxon>
        <taxon>Serendipita</taxon>
    </lineage>
</organism>
<feature type="compositionally biased region" description="Low complexity" evidence="1">
    <location>
        <begin position="24"/>
        <end position="41"/>
    </location>
</feature>
<protein>
    <submittedName>
        <fullName evidence="2">Uncharacterized protein</fullName>
    </submittedName>
</protein>
<evidence type="ECO:0000313" key="3">
    <source>
        <dbReference type="Proteomes" id="UP000054097"/>
    </source>
</evidence>